<evidence type="ECO:0000313" key="1">
    <source>
        <dbReference type="EMBL" id="SCZ59032.1"/>
    </source>
</evidence>
<name>A0A1G5QBJ7_9GAMM</name>
<accession>A0A1G5QBJ7</accession>
<protein>
    <submittedName>
        <fullName evidence="1">Uncharacterized protein</fullName>
    </submittedName>
</protein>
<keyword evidence="2" id="KW-1185">Reference proteome</keyword>
<gene>
    <name evidence="1" type="ORF">SAMN03097708_01772</name>
</gene>
<dbReference type="EMBL" id="FMWD01000005">
    <property type="protein sequence ID" value="SCZ59032.1"/>
    <property type="molecule type" value="Genomic_DNA"/>
</dbReference>
<dbReference type="RefSeq" id="WP_092995590.1">
    <property type="nucleotide sequence ID" value="NZ_FMWD01000005.1"/>
</dbReference>
<dbReference type="STRING" id="415747.SAMN03097708_01772"/>
<proteinExistence type="predicted"/>
<dbReference type="Proteomes" id="UP000199648">
    <property type="component" value="Unassembled WGS sequence"/>
</dbReference>
<sequence length="79" mass="8740">MNHEQEMPYPCMAGDDCHRFSAPAAVDAEKFLPSGPIPLPVKMRSRVVPFPDEGIGVVLPRIASVPDGPLYLITRRLRL</sequence>
<evidence type="ECO:0000313" key="2">
    <source>
        <dbReference type="Proteomes" id="UP000199648"/>
    </source>
</evidence>
<dbReference type="AlphaFoldDB" id="A0A1G5QBJ7"/>
<reference evidence="1 2" key="1">
    <citation type="submission" date="2016-10" db="EMBL/GenBank/DDBJ databases">
        <authorList>
            <person name="de Groot N.N."/>
        </authorList>
    </citation>
    <scope>NUCLEOTIDE SEQUENCE [LARGE SCALE GENOMIC DNA]</scope>
    <source>
        <strain evidence="1 2">HLD2</strain>
    </source>
</reference>
<organism evidence="1 2">
    <name type="scientific">Thiohalomonas denitrificans</name>
    <dbReference type="NCBI Taxonomy" id="415747"/>
    <lineage>
        <taxon>Bacteria</taxon>
        <taxon>Pseudomonadati</taxon>
        <taxon>Pseudomonadota</taxon>
        <taxon>Gammaproteobacteria</taxon>
        <taxon>Thiohalomonadales</taxon>
        <taxon>Thiohalomonadaceae</taxon>
        <taxon>Thiohalomonas</taxon>
    </lineage>
</organism>